<accession>A0ACC1J2C9</accession>
<evidence type="ECO:0000313" key="1">
    <source>
        <dbReference type="EMBL" id="KAJ1934785.1"/>
    </source>
</evidence>
<reference evidence="1" key="1">
    <citation type="submission" date="2022-07" db="EMBL/GenBank/DDBJ databases">
        <title>Phylogenomic reconstructions and comparative analyses of Kickxellomycotina fungi.</title>
        <authorList>
            <person name="Reynolds N.K."/>
            <person name="Stajich J.E."/>
            <person name="Barry K."/>
            <person name="Grigoriev I.V."/>
            <person name="Crous P."/>
            <person name="Smith M.E."/>
        </authorList>
    </citation>
    <scope>NUCLEOTIDE SEQUENCE</scope>
    <source>
        <strain evidence="1">NRRL 5244</strain>
    </source>
</reference>
<organism evidence="1 2">
    <name type="scientific">Linderina macrospora</name>
    <dbReference type="NCBI Taxonomy" id="4868"/>
    <lineage>
        <taxon>Eukaryota</taxon>
        <taxon>Fungi</taxon>
        <taxon>Fungi incertae sedis</taxon>
        <taxon>Zoopagomycota</taxon>
        <taxon>Kickxellomycotina</taxon>
        <taxon>Kickxellomycetes</taxon>
        <taxon>Kickxellales</taxon>
        <taxon>Kickxellaceae</taxon>
        <taxon>Linderina</taxon>
    </lineage>
</organism>
<dbReference type="EMBL" id="JANBPW010004500">
    <property type="protein sequence ID" value="KAJ1934785.1"/>
    <property type="molecule type" value="Genomic_DNA"/>
</dbReference>
<comment type="caution">
    <text evidence="1">The sequence shown here is derived from an EMBL/GenBank/DDBJ whole genome shotgun (WGS) entry which is preliminary data.</text>
</comment>
<gene>
    <name evidence="1" type="ORF">FBU59_005587</name>
</gene>
<proteinExistence type="predicted"/>
<sequence length="170" mass="17703">MAKVEGTVAPAAPVSAGASSSAAAAASSDVSRVSTPASNVGANGRSRRENVPSAFLKNLPREVPVQAIKAAFRDMGAPLVFVDFMPKNSAVAEFATEENKQKALNKRSIVINGATIAIEERRQPRQSSGRRDTGKQSPVPRAGSGEFEQVGSGRGSRSRTAGNRARAGKQ</sequence>
<evidence type="ECO:0000313" key="2">
    <source>
        <dbReference type="Proteomes" id="UP001150603"/>
    </source>
</evidence>
<keyword evidence="2" id="KW-1185">Reference proteome</keyword>
<protein>
    <submittedName>
        <fullName evidence="1">Uncharacterized protein</fullName>
    </submittedName>
</protein>
<dbReference type="Proteomes" id="UP001150603">
    <property type="component" value="Unassembled WGS sequence"/>
</dbReference>
<name>A0ACC1J2C9_9FUNG</name>